<reference evidence="3" key="1">
    <citation type="journal article" date="2014" name="PLoS ONE">
        <title>Transcriptome-Based Identification of ABC Transporters in the Western Tarnished Plant Bug Lygus hesperus.</title>
        <authorList>
            <person name="Hull J.J."/>
            <person name="Chaney K."/>
            <person name="Geib S.M."/>
            <person name="Fabrick J.A."/>
            <person name="Brent C.S."/>
            <person name="Walsh D."/>
            <person name="Lavine L.C."/>
        </authorList>
    </citation>
    <scope>NUCLEOTIDE SEQUENCE</scope>
</reference>
<dbReference type="EMBL" id="GBHO01016365">
    <property type="protein sequence ID" value="JAG27239.1"/>
    <property type="molecule type" value="Transcribed_RNA"/>
</dbReference>
<gene>
    <name evidence="3" type="primary">dme</name>
    <name evidence="3" type="ORF">CM83_3818</name>
</gene>
<organism evidence="3">
    <name type="scientific">Lygus hesperus</name>
    <name type="common">Western plant bug</name>
    <dbReference type="NCBI Taxonomy" id="30085"/>
    <lineage>
        <taxon>Eukaryota</taxon>
        <taxon>Metazoa</taxon>
        <taxon>Ecdysozoa</taxon>
        <taxon>Arthropoda</taxon>
        <taxon>Hexapoda</taxon>
        <taxon>Insecta</taxon>
        <taxon>Pterygota</taxon>
        <taxon>Neoptera</taxon>
        <taxon>Paraneoptera</taxon>
        <taxon>Hemiptera</taxon>
        <taxon>Heteroptera</taxon>
        <taxon>Panheteroptera</taxon>
        <taxon>Cimicomorpha</taxon>
        <taxon>Miridae</taxon>
        <taxon>Mirini</taxon>
        <taxon>Lygus</taxon>
    </lineage>
</organism>
<protein>
    <submittedName>
        <fullName evidence="3">NAD-dependent malic enzyme</fullName>
    </submittedName>
</protein>
<dbReference type="AlphaFoldDB" id="A0A0A9Y4Y0"/>
<sequence length="121" mass="13588">MLGARSYRKRPIFRAPSLNKDHKTSPSIASAERSIESASSKALSSRSIFQKKSVAGTIGSRKSYVSVHTLEGLVLQGKYLRVREWLLILIEIFIAFAAWVINERNKSVEELIRVGITAREN</sequence>
<evidence type="ECO:0000256" key="1">
    <source>
        <dbReference type="SAM" id="MobiDB-lite"/>
    </source>
</evidence>
<keyword evidence="2" id="KW-1133">Transmembrane helix</keyword>
<accession>A0A0A9Y4Y0</accession>
<proteinExistence type="predicted"/>
<reference evidence="3" key="2">
    <citation type="submission" date="2014-07" db="EMBL/GenBank/DDBJ databases">
        <authorList>
            <person name="Hull J."/>
        </authorList>
    </citation>
    <scope>NUCLEOTIDE SEQUENCE</scope>
</reference>
<evidence type="ECO:0000313" key="3">
    <source>
        <dbReference type="EMBL" id="JAG27239.1"/>
    </source>
</evidence>
<feature type="non-terminal residue" evidence="3">
    <location>
        <position position="121"/>
    </location>
</feature>
<feature type="region of interest" description="Disordered" evidence="1">
    <location>
        <begin position="13"/>
        <end position="32"/>
    </location>
</feature>
<keyword evidence="2" id="KW-0812">Transmembrane</keyword>
<keyword evidence="2" id="KW-0472">Membrane</keyword>
<name>A0A0A9Y4Y0_LYGHE</name>
<evidence type="ECO:0000256" key="2">
    <source>
        <dbReference type="SAM" id="Phobius"/>
    </source>
</evidence>
<feature type="transmembrane region" description="Helical" evidence="2">
    <location>
        <begin position="85"/>
        <end position="101"/>
    </location>
</feature>